<proteinExistence type="predicted"/>
<accession>A0ABV4CF88</accession>
<comment type="caution">
    <text evidence="1">The sequence shown here is derived from an EMBL/GenBank/DDBJ whole genome shotgun (WGS) entry which is preliminary data.</text>
</comment>
<gene>
    <name evidence="1" type="ORF">AB8O55_10215</name>
</gene>
<evidence type="ECO:0000313" key="2">
    <source>
        <dbReference type="Proteomes" id="UP001564626"/>
    </source>
</evidence>
<sequence length="178" mass="19918">MVARHRHDHERGAMGLLDRLAGTKRPENGITPRTPAEVRTVLLGLNARDKPFAVLADREADLVAEWKIADARWSGYFGNVTTINRTLLRLDPERTEVRALDQEWSVTWIGSSPELTLASSHVRGQVNKKAWVTSIERDEHGNARKTTRTFSTGDLKPPLQDAVTGAGWTWRGVLFGKL</sequence>
<dbReference type="EMBL" id="JBGEHV010000014">
    <property type="protein sequence ID" value="MEY8039770.1"/>
    <property type="molecule type" value="Genomic_DNA"/>
</dbReference>
<organism evidence="1 2">
    <name type="scientific">Saccharopolyspora cebuensis</name>
    <dbReference type="NCBI Taxonomy" id="418759"/>
    <lineage>
        <taxon>Bacteria</taxon>
        <taxon>Bacillati</taxon>
        <taxon>Actinomycetota</taxon>
        <taxon>Actinomycetes</taxon>
        <taxon>Pseudonocardiales</taxon>
        <taxon>Pseudonocardiaceae</taxon>
        <taxon>Saccharopolyspora</taxon>
    </lineage>
</organism>
<dbReference type="RefSeq" id="WP_345364946.1">
    <property type="nucleotide sequence ID" value="NZ_BAABII010000012.1"/>
</dbReference>
<dbReference type="Proteomes" id="UP001564626">
    <property type="component" value="Unassembled WGS sequence"/>
</dbReference>
<name>A0ABV4CF88_9PSEU</name>
<reference evidence="1 2" key="1">
    <citation type="submission" date="2024-08" db="EMBL/GenBank/DDBJ databases">
        <title>Genome mining of Saccharopolyspora cebuensis PGLac3 from Nigerian medicinal plant.</title>
        <authorList>
            <person name="Ezeobiora C.E."/>
            <person name="Igbokwe N.H."/>
            <person name="Amin D.H."/>
            <person name="Mendie U.E."/>
        </authorList>
    </citation>
    <scope>NUCLEOTIDE SEQUENCE [LARGE SCALE GENOMIC DNA]</scope>
    <source>
        <strain evidence="1 2">PGLac3</strain>
    </source>
</reference>
<keyword evidence="2" id="KW-1185">Reference proteome</keyword>
<evidence type="ECO:0000313" key="1">
    <source>
        <dbReference type="EMBL" id="MEY8039770.1"/>
    </source>
</evidence>
<protein>
    <submittedName>
        <fullName evidence="1">Uncharacterized protein</fullName>
    </submittedName>
</protein>